<protein>
    <recommendedName>
        <fullName evidence="2">DUF2935 domain-containing protein</fullName>
    </recommendedName>
</protein>
<sequence>MAEHAQFIAHLLDPTEVALIGQADNLADLFFKLRQQAESLRNVGFSAVLPLVREEIRATRNIRNFKSTAEELVLTCSIKSIIIPLLADHVLREANHFLRILELSGQSSPLVSSLGVAEQAGVGGLSSDTMGLNQDFE</sequence>
<dbReference type="InterPro" id="IPR021328">
    <property type="entry name" value="CotB-like"/>
</dbReference>
<reference evidence="1" key="1">
    <citation type="submission" date="2019-08" db="EMBL/GenBank/DDBJ databases">
        <authorList>
            <person name="Kucharzyk K."/>
            <person name="Murdoch R.W."/>
            <person name="Higgins S."/>
            <person name="Loffler F."/>
        </authorList>
    </citation>
    <scope>NUCLEOTIDE SEQUENCE</scope>
</reference>
<dbReference type="Gene3D" id="1.20.1260.120">
    <property type="entry name" value="Protein of unknown function DUF2935"/>
    <property type="match status" value="1"/>
</dbReference>
<dbReference type="Pfam" id="PF11155">
    <property type="entry name" value="DUF2935"/>
    <property type="match status" value="1"/>
</dbReference>
<evidence type="ECO:0000313" key="1">
    <source>
        <dbReference type="EMBL" id="MPN62883.1"/>
    </source>
</evidence>
<dbReference type="AlphaFoldDB" id="A0A645JUF2"/>
<name>A0A645JUF2_9ZZZZ</name>
<organism evidence="1">
    <name type="scientific">bioreactor metagenome</name>
    <dbReference type="NCBI Taxonomy" id="1076179"/>
    <lineage>
        <taxon>unclassified sequences</taxon>
        <taxon>metagenomes</taxon>
        <taxon>ecological metagenomes</taxon>
    </lineage>
</organism>
<accession>A0A645JUF2</accession>
<evidence type="ECO:0008006" key="2">
    <source>
        <dbReference type="Google" id="ProtNLM"/>
    </source>
</evidence>
<gene>
    <name evidence="1" type="ORF">SDC9_210636</name>
</gene>
<comment type="caution">
    <text evidence="1">The sequence shown here is derived from an EMBL/GenBank/DDBJ whole genome shotgun (WGS) entry which is preliminary data.</text>
</comment>
<dbReference type="EMBL" id="VSSQ01141544">
    <property type="protein sequence ID" value="MPN62883.1"/>
    <property type="molecule type" value="Genomic_DNA"/>
</dbReference>
<proteinExistence type="predicted"/>
<dbReference type="SUPFAM" id="SSF158430">
    <property type="entry name" value="Bacillus cereus metalloprotein-like"/>
    <property type="match status" value="1"/>
</dbReference>